<feature type="compositionally biased region" description="Basic residues" evidence="1">
    <location>
        <begin position="606"/>
        <end position="618"/>
    </location>
</feature>
<reference evidence="3" key="1">
    <citation type="submission" date="2023-08" db="EMBL/GenBank/DDBJ databases">
        <authorList>
            <person name="Audoor S."/>
            <person name="Bilcke G."/>
        </authorList>
    </citation>
    <scope>NUCLEOTIDE SEQUENCE</scope>
</reference>
<comment type="caution">
    <text evidence="3">The sequence shown here is derived from an EMBL/GenBank/DDBJ whole genome shotgun (WGS) entry which is preliminary data.</text>
</comment>
<feature type="domain" description="PCIF1 WW" evidence="2">
    <location>
        <begin position="287"/>
        <end position="456"/>
    </location>
</feature>
<dbReference type="Pfam" id="PF12237">
    <property type="entry name" value="PCIF1_WW"/>
    <property type="match status" value="1"/>
</dbReference>
<dbReference type="PANTHER" id="PTHR21727:SF0">
    <property type="entry name" value="MRNA (2'-O-METHYLADENOSINE-N(6)-)-METHYLTRANSFERASE"/>
    <property type="match status" value="1"/>
</dbReference>
<dbReference type="InterPro" id="IPR039881">
    <property type="entry name" value="PCIF1-like"/>
</dbReference>
<gene>
    <name evidence="3" type="ORF">CYCCA115_LOCUS21733</name>
</gene>
<evidence type="ECO:0000256" key="1">
    <source>
        <dbReference type="SAM" id="MobiDB-lite"/>
    </source>
</evidence>
<accession>A0AAD2G886</accession>
<keyword evidence="4" id="KW-1185">Reference proteome</keyword>
<feature type="compositionally biased region" description="Low complexity" evidence="1">
    <location>
        <begin position="510"/>
        <end position="528"/>
    </location>
</feature>
<dbReference type="PANTHER" id="PTHR21727">
    <property type="entry name" value="PHOSPHORYLATED CTD INTERACTING FACTOR 1"/>
    <property type="match status" value="1"/>
</dbReference>
<dbReference type="AlphaFoldDB" id="A0AAD2G886"/>
<evidence type="ECO:0000313" key="4">
    <source>
        <dbReference type="Proteomes" id="UP001295423"/>
    </source>
</evidence>
<dbReference type="InterPro" id="IPR022035">
    <property type="entry name" value="PCIF1_WW"/>
</dbReference>
<proteinExistence type="predicted"/>
<dbReference type="GO" id="GO:0016422">
    <property type="term" value="F:mRNA (2'-O-methyladenosine-N6-)-methyltransferase activity"/>
    <property type="evidence" value="ECO:0007669"/>
    <property type="project" value="InterPro"/>
</dbReference>
<evidence type="ECO:0000259" key="2">
    <source>
        <dbReference type="Pfam" id="PF12237"/>
    </source>
</evidence>
<feature type="compositionally biased region" description="Basic residues" evidence="1">
    <location>
        <begin position="546"/>
        <end position="561"/>
    </location>
</feature>
<dbReference type="GO" id="GO:0099122">
    <property type="term" value="F:RNA polymerase II C-terminal domain binding"/>
    <property type="evidence" value="ECO:0007669"/>
    <property type="project" value="InterPro"/>
</dbReference>
<evidence type="ECO:0000313" key="3">
    <source>
        <dbReference type="EMBL" id="CAJ1966150.1"/>
    </source>
</evidence>
<sequence length="618" mass="70800">MLRQDDAIASLMQDWNQQQGFQAPMDKTKTTEKTRDRGARKRKLPELTDYPNNSYLAGSHSIWNPYVQAVPFDDVEPSVDDVTSSVIPTNPQVEVVRRRAYEAFKKECLEVIQRIIQQPFKVKFSIPSVLEKWHMDAKHKERGKYEGINRQRYPLMATTAKINAWTRQDFEHYFDPILLSNQSSDLLGPLLREEVLRAWNQRQGSTTDDVPPKLQKKLNQVHRAIHKIIMHTREIYAKQLQQVANQAMLQAAKSRKQPRITRVEENTLIQITHAGNSFRIHPSYHEKLQRLYDRQQQRKPTSDDFTFEEALFCMLCRYDMLQGAGLQAGVPGSIMDTLLNKLDCRMECFASPLNCRYETFASAFDLDALFGSLSSFFHLSNLPSGCYQANPPFCDGVIGALSRKMELFLRDATDPLMFVVFVPAWKESKSYQQLLDHKYLSKHLLLDQGKHWYAEGTQHRRQDSFRVASFDTSVLFYQNDAAKESEPVDESVLEAITEAFCQDPGKMDKQSSPATPKSKTTKSTVQTKVTDDVDSSQMGIVEKKPSTRKGPKKTNRGKKRAFAGGEEENAAHLDVLKSLGLMSNEDGNDEEKVNETQKVVDFESNKKRKKKKKKKSKA</sequence>
<dbReference type="EMBL" id="CAKOGP040002258">
    <property type="protein sequence ID" value="CAJ1966150.1"/>
    <property type="molecule type" value="Genomic_DNA"/>
</dbReference>
<name>A0AAD2G886_9STRA</name>
<organism evidence="3 4">
    <name type="scientific">Cylindrotheca closterium</name>
    <dbReference type="NCBI Taxonomy" id="2856"/>
    <lineage>
        <taxon>Eukaryota</taxon>
        <taxon>Sar</taxon>
        <taxon>Stramenopiles</taxon>
        <taxon>Ochrophyta</taxon>
        <taxon>Bacillariophyta</taxon>
        <taxon>Bacillariophyceae</taxon>
        <taxon>Bacillariophycidae</taxon>
        <taxon>Bacillariales</taxon>
        <taxon>Bacillariaceae</taxon>
        <taxon>Cylindrotheca</taxon>
    </lineage>
</organism>
<feature type="compositionally biased region" description="Basic and acidic residues" evidence="1">
    <location>
        <begin position="26"/>
        <end position="37"/>
    </location>
</feature>
<feature type="compositionally biased region" description="Basic and acidic residues" evidence="1">
    <location>
        <begin position="590"/>
        <end position="605"/>
    </location>
</feature>
<feature type="region of interest" description="Disordered" evidence="1">
    <location>
        <begin position="16"/>
        <end position="45"/>
    </location>
</feature>
<feature type="region of interest" description="Disordered" evidence="1">
    <location>
        <begin position="503"/>
        <end position="618"/>
    </location>
</feature>
<dbReference type="Proteomes" id="UP001295423">
    <property type="component" value="Unassembled WGS sequence"/>
</dbReference>
<protein>
    <recommendedName>
        <fullName evidence="2">PCIF1 WW domain-containing protein</fullName>
    </recommendedName>
</protein>